<dbReference type="EMBL" id="SRLE01000005">
    <property type="protein sequence ID" value="TGD74814.1"/>
    <property type="molecule type" value="Genomic_DNA"/>
</dbReference>
<evidence type="ECO:0000256" key="1">
    <source>
        <dbReference type="SAM" id="SignalP"/>
    </source>
</evidence>
<dbReference type="InterPro" id="IPR023614">
    <property type="entry name" value="Porin_dom_sf"/>
</dbReference>
<proteinExistence type="predicted"/>
<dbReference type="OrthoDB" id="9771991at2"/>
<dbReference type="RefSeq" id="WP_135441933.1">
    <property type="nucleotide sequence ID" value="NZ_SRLE01000005.1"/>
</dbReference>
<feature type="chain" id="PRO_5021464593" description="Porin" evidence="1">
    <location>
        <begin position="24"/>
        <end position="376"/>
    </location>
</feature>
<keyword evidence="1" id="KW-0732">Signal</keyword>
<dbReference type="Gene3D" id="2.40.160.10">
    <property type="entry name" value="Porin"/>
    <property type="match status" value="1"/>
</dbReference>
<comment type="caution">
    <text evidence="2">The sequence shown here is derived from an EMBL/GenBank/DDBJ whole genome shotgun (WGS) entry which is preliminary data.</text>
</comment>
<gene>
    <name evidence="2" type="ORF">E4634_06340</name>
</gene>
<reference evidence="2 3" key="1">
    <citation type="submission" date="2019-04" db="EMBL/GenBank/DDBJ databases">
        <title>Taxonomy of novel Haliea sp. from mangrove soil of West Coast of India.</title>
        <authorList>
            <person name="Verma A."/>
            <person name="Kumar P."/>
            <person name="Krishnamurthi S."/>
        </authorList>
    </citation>
    <scope>NUCLEOTIDE SEQUENCE [LARGE SCALE GENOMIC DNA]</scope>
    <source>
        <strain evidence="2 3">SAOS-164</strain>
    </source>
</reference>
<feature type="signal peptide" evidence="1">
    <location>
        <begin position="1"/>
        <end position="23"/>
    </location>
</feature>
<evidence type="ECO:0008006" key="4">
    <source>
        <dbReference type="Google" id="ProtNLM"/>
    </source>
</evidence>
<organism evidence="2 3">
    <name type="scientific">Mangrovimicrobium sediminis</name>
    <dbReference type="NCBI Taxonomy" id="2562682"/>
    <lineage>
        <taxon>Bacteria</taxon>
        <taxon>Pseudomonadati</taxon>
        <taxon>Pseudomonadota</taxon>
        <taxon>Gammaproteobacteria</taxon>
        <taxon>Cellvibrionales</taxon>
        <taxon>Halieaceae</taxon>
        <taxon>Mangrovimicrobium</taxon>
    </lineage>
</organism>
<evidence type="ECO:0000313" key="2">
    <source>
        <dbReference type="EMBL" id="TGD74814.1"/>
    </source>
</evidence>
<name>A0A4Z0M5P5_9GAMM</name>
<dbReference type="Proteomes" id="UP000298050">
    <property type="component" value="Unassembled WGS sequence"/>
</dbReference>
<sequence>MKKTVFKAAGAALMTAASLPALAGAKIEIGDESWVSVGAGLRTAFTAVEDGAPSGDDWSTDFDVQSIRLYFTGQITDKIGITFNTEEIYGDGPVDTLDVIARFEFSKAFNVWMGRMLTPADRIEMNGPYYGVSWNQYTQPLYPSDQDGTAGTYGRDDGLTVWGSLGKFQYAVGAFEGVDGKSNQEDNLLYAARVAFHLLAMENSPAYYTSSTYFGSLGNILTFAASAQTQDGGTGSELESGDFTGFTLEVFSETAFGGGAVLNIEAEYKEFEADYSIGSPAAGDCFCLFDGESWFGTAAFLLPGKIGPGQLQPYLRYVENSPSDGDDSDLTEIGLNYWISGYNARVNVNYGSGDANISGYKGADVDAFSVGVQLQI</sequence>
<evidence type="ECO:0000313" key="3">
    <source>
        <dbReference type="Proteomes" id="UP000298050"/>
    </source>
</evidence>
<protein>
    <recommendedName>
        <fullName evidence="4">Porin</fullName>
    </recommendedName>
</protein>
<dbReference type="SUPFAM" id="SSF56935">
    <property type="entry name" value="Porins"/>
    <property type="match status" value="1"/>
</dbReference>
<keyword evidence="3" id="KW-1185">Reference proteome</keyword>
<accession>A0A4Z0M5P5</accession>
<dbReference type="AlphaFoldDB" id="A0A4Z0M5P5"/>